<comment type="caution">
    <text evidence="1">The sequence shown here is derived from an EMBL/GenBank/DDBJ whole genome shotgun (WGS) entry which is preliminary data.</text>
</comment>
<accession>A0ABN9RFK1</accession>
<name>A0ABN9RFK1_9DINO</name>
<proteinExistence type="predicted"/>
<evidence type="ECO:0000313" key="2">
    <source>
        <dbReference type="Proteomes" id="UP001189429"/>
    </source>
</evidence>
<organism evidence="1 2">
    <name type="scientific">Prorocentrum cordatum</name>
    <dbReference type="NCBI Taxonomy" id="2364126"/>
    <lineage>
        <taxon>Eukaryota</taxon>
        <taxon>Sar</taxon>
        <taxon>Alveolata</taxon>
        <taxon>Dinophyceae</taxon>
        <taxon>Prorocentrales</taxon>
        <taxon>Prorocentraceae</taxon>
        <taxon>Prorocentrum</taxon>
    </lineage>
</organism>
<protein>
    <submittedName>
        <fullName evidence="1">Uncharacterized protein</fullName>
    </submittedName>
</protein>
<sequence length="118" mass="12899">MSALGKFVLIESRGGAFLGPWTCLTPSIARCASIRLQIFWLCINTLFRTCLGIGMPLEKPKWALKRGADEQSQERKKLLTQIGAGGSGAKQQLLERTMKVLAALALAQEAERRDLIAA</sequence>
<gene>
    <name evidence="1" type="ORF">PCOR1329_LOCUS20113</name>
</gene>
<evidence type="ECO:0000313" key="1">
    <source>
        <dbReference type="EMBL" id="CAK0817513.1"/>
    </source>
</evidence>
<dbReference type="Proteomes" id="UP001189429">
    <property type="component" value="Unassembled WGS sequence"/>
</dbReference>
<reference evidence="1" key="1">
    <citation type="submission" date="2023-10" db="EMBL/GenBank/DDBJ databases">
        <authorList>
            <person name="Chen Y."/>
            <person name="Shah S."/>
            <person name="Dougan E. K."/>
            <person name="Thang M."/>
            <person name="Chan C."/>
        </authorList>
    </citation>
    <scope>NUCLEOTIDE SEQUENCE [LARGE SCALE GENOMIC DNA]</scope>
</reference>
<dbReference type="EMBL" id="CAUYUJ010006487">
    <property type="protein sequence ID" value="CAK0817513.1"/>
    <property type="molecule type" value="Genomic_DNA"/>
</dbReference>
<feature type="non-terminal residue" evidence="1">
    <location>
        <position position="118"/>
    </location>
</feature>
<keyword evidence="2" id="KW-1185">Reference proteome</keyword>